<keyword evidence="11" id="KW-1185">Reference proteome</keyword>
<dbReference type="KEGG" id="same:SAMCFNEI73_Ch2885"/>
<dbReference type="GO" id="GO:0009055">
    <property type="term" value="F:electron transfer activity"/>
    <property type="evidence" value="ECO:0007669"/>
    <property type="project" value="InterPro"/>
</dbReference>
<feature type="domain" description="Cytochrome c" evidence="8">
    <location>
        <begin position="25"/>
        <end position="127"/>
    </location>
</feature>
<evidence type="ECO:0000256" key="7">
    <source>
        <dbReference type="SAM" id="SignalP"/>
    </source>
</evidence>
<feature type="chain" id="PRO_5044562174" evidence="7">
    <location>
        <begin position="23"/>
        <end position="128"/>
    </location>
</feature>
<evidence type="ECO:0000313" key="10">
    <source>
        <dbReference type="EMBL" id="TCN32606.1"/>
    </source>
</evidence>
<keyword evidence="1" id="KW-0813">Transport</keyword>
<name>A0A1L3LPW7_9HYPH</name>
<dbReference type="Proteomes" id="UP000295043">
    <property type="component" value="Unassembled WGS sequence"/>
</dbReference>
<dbReference type="STRING" id="194963.SAMCFNEI73_Ch2885"/>
<dbReference type="InterPro" id="IPR002327">
    <property type="entry name" value="Cyt_c_1A/1B"/>
</dbReference>
<keyword evidence="3 6" id="KW-0479">Metal-binding</keyword>
<sequence>MRIAVVALSFSALLLCPAVGQAQEGDAEAGATVFKKCSACHVVDKDQNRVGPSLMGVIGRTAGTHADFKYSNAMVDAGKNGLVWDEATLHEYLRDPKAKVKGTKMVFPGLKKDEEIVNVIAYLKQHPK</sequence>
<evidence type="ECO:0000256" key="5">
    <source>
        <dbReference type="ARBA" id="ARBA00023004"/>
    </source>
</evidence>
<dbReference type="Gene3D" id="1.10.760.10">
    <property type="entry name" value="Cytochrome c-like domain"/>
    <property type="match status" value="1"/>
</dbReference>
<dbReference type="InterPro" id="IPR036909">
    <property type="entry name" value="Cyt_c-like_dom_sf"/>
</dbReference>
<dbReference type="PANTHER" id="PTHR11961">
    <property type="entry name" value="CYTOCHROME C"/>
    <property type="match status" value="1"/>
</dbReference>
<keyword evidence="7" id="KW-0732">Signal</keyword>
<dbReference type="OrthoDB" id="9805828at2"/>
<reference evidence="9 11" key="1">
    <citation type="submission" date="2015-10" db="EMBL/GenBank/DDBJ databases">
        <title>Genomic differences between typical nodule nitrogen-fixing rhizobial strains and those coming from bean seeds.</title>
        <authorList>
            <person name="Peralta H."/>
            <person name="Aguilar-Vera A."/>
            <person name="Diaz R."/>
            <person name="Mora Y."/>
            <person name="Martinez-Batallar G."/>
            <person name="Salazar E."/>
            <person name="Vargas-Lagunas C."/>
            <person name="Encarnacion S."/>
            <person name="Girard L."/>
            <person name="Mora J."/>
        </authorList>
    </citation>
    <scope>NUCLEOTIDE SEQUENCE [LARGE SCALE GENOMIC DNA]</scope>
    <source>
        <strain evidence="9 11">CFNEI 73</strain>
    </source>
</reference>
<gene>
    <name evidence="10" type="ORF">EV184_104274</name>
    <name evidence="9" type="ORF">SAMCFNEI73_Ch2885</name>
</gene>
<dbReference type="PRINTS" id="PR00604">
    <property type="entry name" value="CYTCHRMECIAB"/>
</dbReference>
<dbReference type="RefSeq" id="WP_037387752.1">
    <property type="nucleotide sequence ID" value="NZ_CP013107.1"/>
</dbReference>
<evidence type="ECO:0000313" key="9">
    <source>
        <dbReference type="EMBL" id="APG92158.1"/>
    </source>
</evidence>
<keyword evidence="2 6" id="KW-0349">Heme</keyword>
<evidence type="ECO:0000256" key="3">
    <source>
        <dbReference type="ARBA" id="ARBA00022723"/>
    </source>
</evidence>
<dbReference type="AlphaFoldDB" id="A0A1L3LPW7"/>
<organism evidence="9 11">
    <name type="scientific">Sinorhizobium americanum</name>
    <dbReference type="NCBI Taxonomy" id="194963"/>
    <lineage>
        <taxon>Bacteria</taxon>
        <taxon>Pseudomonadati</taxon>
        <taxon>Pseudomonadota</taxon>
        <taxon>Alphaproteobacteria</taxon>
        <taxon>Hyphomicrobiales</taxon>
        <taxon>Rhizobiaceae</taxon>
        <taxon>Sinorhizobium/Ensifer group</taxon>
        <taxon>Sinorhizobium</taxon>
    </lineage>
</organism>
<dbReference type="InterPro" id="IPR009056">
    <property type="entry name" value="Cyt_c-like_dom"/>
</dbReference>
<feature type="signal peptide" evidence="7">
    <location>
        <begin position="1"/>
        <end position="22"/>
    </location>
</feature>
<evidence type="ECO:0000256" key="6">
    <source>
        <dbReference type="PROSITE-ProRule" id="PRU00433"/>
    </source>
</evidence>
<proteinExistence type="predicted"/>
<dbReference type="Pfam" id="PF00034">
    <property type="entry name" value="Cytochrom_C"/>
    <property type="match status" value="1"/>
</dbReference>
<accession>A0A1L3LPW7</accession>
<evidence type="ECO:0000256" key="2">
    <source>
        <dbReference type="ARBA" id="ARBA00022617"/>
    </source>
</evidence>
<dbReference type="EMBL" id="SLVU01000004">
    <property type="protein sequence ID" value="TCN32606.1"/>
    <property type="molecule type" value="Genomic_DNA"/>
</dbReference>
<dbReference type="GO" id="GO:0020037">
    <property type="term" value="F:heme binding"/>
    <property type="evidence" value="ECO:0007669"/>
    <property type="project" value="InterPro"/>
</dbReference>
<dbReference type="GO" id="GO:0046872">
    <property type="term" value="F:metal ion binding"/>
    <property type="evidence" value="ECO:0007669"/>
    <property type="project" value="UniProtKB-KW"/>
</dbReference>
<evidence type="ECO:0000256" key="1">
    <source>
        <dbReference type="ARBA" id="ARBA00022448"/>
    </source>
</evidence>
<dbReference type="Proteomes" id="UP000182306">
    <property type="component" value="Chromosome"/>
</dbReference>
<dbReference type="SUPFAM" id="SSF46626">
    <property type="entry name" value="Cytochrome c"/>
    <property type="match status" value="1"/>
</dbReference>
<evidence type="ECO:0000313" key="11">
    <source>
        <dbReference type="Proteomes" id="UP000182306"/>
    </source>
</evidence>
<keyword evidence="5 6" id="KW-0408">Iron</keyword>
<keyword evidence="4" id="KW-0249">Electron transport</keyword>
<evidence type="ECO:0000259" key="8">
    <source>
        <dbReference type="PROSITE" id="PS51007"/>
    </source>
</evidence>
<dbReference type="PROSITE" id="PS51007">
    <property type="entry name" value="CYTC"/>
    <property type="match status" value="1"/>
</dbReference>
<protein>
    <submittedName>
        <fullName evidence="9 10">Cytochrome c</fullName>
    </submittedName>
</protein>
<evidence type="ECO:0000256" key="4">
    <source>
        <dbReference type="ARBA" id="ARBA00022982"/>
    </source>
</evidence>
<reference evidence="10 12" key="2">
    <citation type="submission" date="2019-03" db="EMBL/GenBank/DDBJ databases">
        <title>Genomic Encyclopedia of Type Strains, Phase IV (KMG-V): Genome sequencing to study the core and pangenomes of soil and plant-associated prokaryotes.</title>
        <authorList>
            <person name="Whitman W."/>
        </authorList>
    </citation>
    <scope>NUCLEOTIDE SEQUENCE [LARGE SCALE GENOMIC DNA]</scope>
    <source>
        <strain evidence="10 12">23C40</strain>
    </source>
</reference>
<evidence type="ECO:0000313" key="12">
    <source>
        <dbReference type="Proteomes" id="UP000295043"/>
    </source>
</evidence>
<dbReference type="EMBL" id="CP013107">
    <property type="protein sequence ID" value="APG92158.1"/>
    <property type="molecule type" value="Genomic_DNA"/>
</dbReference>